<accession>A0A9W8DLA5</accession>
<gene>
    <name evidence="3" type="ORF">IWQ60_011703</name>
</gene>
<evidence type="ECO:0000259" key="2">
    <source>
        <dbReference type="Pfam" id="PF04921"/>
    </source>
</evidence>
<name>A0A9W8DLA5_9FUNG</name>
<dbReference type="GO" id="GO:0006325">
    <property type="term" value="P:chromatin organization"/>
    <property type="evidence" value="ECO:0007669"/>
    <property type="project" value="TreeGrafter"/>
</dbReference>
<evidence type="ECO:0000256" key="1">
    <source>
        <dbReference type="SAM" id="MobiDB-lite"/>
    </source>
</evidence>
<keyword evidence="4" id="KW-1185">Reference proteome</keyword>
<dbReference type="PANTHER" id="PTHR12722:SF0">
    <property type="entry name" value="PROTEIN FAM50A"/>
    <property type="match status" value="1"/>
</dbReference>
<organism evidence="3 4">
    <name type="scientific">Tieghemiomyces parasiticus</name>
    <dbReference type="NCBI Taxonomy" id="78921"/>
    <lineage>
        <taxon>Eukaryota</taxon>
        <taxon>Fungi</taxon>
        <taxon>Fungi incertae sedis</taxon>
        <taxon>Zoopagomycota</taxon>
        <taxon>Kickxellomycotina</taxon>
        <taxon>Dimargaritomycetes</taxon>
        <taxon>Dimargaritales</taxon>
        <taxon>Dimargaritaceae</taxon>
        <taxon>Tieghemiomyces</taxon>
    </lineage>
</organism>
<dbReference type="InterPro" id="IPR007005">
    <property type="entry name" value="XAP5"/>
</dbReference>
<evidence type="ECO:0000313" key="4">
    <source>
        <dbReference type="Proteomes" id="UP001150569"/>
    </source>
</evidence>
<proteinExistence type="predicted"/>
<feature type="region of interest" description="Disordered" evidence="1">
    <location>
        <begin position="114"/>
        <end position="187"/>
    </location>
</feature>
<dbReference type="Pfam" id="PF04921">
    <property type="entry name" value="XAP5"/>
    <property type="match status" value="1"/>
</dbReference>
<sequence>MADYKSLAASGQRHAQLEKARQQMLSDFESQRQQITKDNQVRIGADKFVTQTDSVETQLKHSTVGLVKLEDFQRIRGELEEDKARRAAKTLAAGNVKPKKSKTKKKKVLHTLSFAAEEDDEEGDDGGATAVSKPLASTTSVDIDSEVTPGSIGKGDTTKVERRPKKVKFSKNPDVDTSFLPDREREEQERQIREKLRQEWLQEQERIKNETITITYSYWDGSGHRRVVKCKKGDTISDFLEKCRQQFNELNTATVDNMMYIKEDLIIPHHYSFYDFIINKSRGKSGPLFDFDVREDIRLINDASVEKDESHAGKVCLRTWYDRHKHIFPASRWELYDSRKDYGSYTIKDTRKG</sequence>
<dbReference type="OrthoDB" id="1562195at2759"/>
<reference evidence="3" key="1">
    <citation type="submission" date="2022-07" db="EMBL/GenBank/DDBJ databases">
        <title>Phylogenomic reconstructions and comparative analyses of Kickxellomycotina fungi.</title>
        <authorList>
            <person name="Reynolds N.K."/>
            <person name="Stajich J.E."/>
            <person name="Barry K."/>
            <person name="Grigoriev I.V."/>
            <person name="Crous P."/>
            <person name="Smith M.E."/>
        </authorList>
    </citation>
    <scope>NUCLEOTIDE SEQUENCE</scope>
    <source>
        <strain evidence="3">RSA 861</strain>
    </source>
</reference>
<protein>
    <recommendedName>
        <fullName evidence="2">FAM50A/XAP5 C-terminal domain-containing protein</fullName>
    </recommendedName>
</protein>
<feature type="compositionally biased region" description="Acidic residues" evidence="1">
    <location>
        <begin position="116"/>
        <end position="125"/>
    </location>
</feature>
<dbReference type="AlphaFoldDB" id="A0A9W8DLA5"/>
<dbReference type="Proteomes" id="UP001150569">
    <property type="component" value="Unassembled WGS sequence"/>
</dbReference>
<comment type="caution">
    <text evidence="3">The sequence shown here is derived from an EMBL/GenBank/DDBJ whole genome shotgun (WGS) entry which is preliminary data.</text>
</comment>
<dbReference type="InterPro" id="IPR048337">
    <property type="entry name" value="FAM50A/XAP5_C"/>
</dbReference>
<dbReference type="EMBL" id="JANBPT010001398">
    <property type="protein sequence ID" value="KAJ1908297.1"/>
    <property type="molecule type" value="Genomic_DNA"/>
</dbReference>
<feature type="domain" description="FAM50A/XAP5 C-terminal" evidence="2">
    <location>
        <begin position="210"/>
        <end position="346"/>
    </location>
</feature>
<evidence type="ECO:0000313" key="3">
    <source>
        <dbReference type="EMBL" id="KAJ1908297.1"/>
    </source>
</evidence>
<dbReference type="GO" id="GO:0005634">
    <property type="term" value="C:nucleus"/>
    <property type="evidence" value="ECO:0007669"/>
    <property type="project" value="InterPro"/>
</dbReference>
<dbReference type="PANTHER" id="PTHR12722">
    <property type="entry name" value="XAP-5 PROTEIN-RELATED"/>
    <property type="match status" value="1"/>
</dbReference>